<sequence>MAKKQSAILGLTLIAQLATTPMVFAQTKMAEVLDELEVQQCQSQLMTIADEVIGQKSHRLHVDQPKGNADKYPLTVVGIISYHDRDAHIQFNATPLANNQCEVSYIEAFALPESCLEVREQVFKKWKYVGKLSDDSFFLRHKERLTKNATLSSINHGTGCLVTRRHSGIE</sequence>
<organism evidence="2">
    <name type="scientific">Vibrio sp. HB236076</name>
    <dbReference type="NCBI Taxonomy" id="3232307"/>
    <lineage>
        <taxon>Bacteria</taxon>
        <taxon>Pseudomonadati</taxon>
        <taxon>Pseudomonadota</taxon>
        <taxon>Gammaproteobacteria</taxon>
        <taxon>Vibrionales</taxon>
        <taxon>Vibrionaceae</taxon>
        <taxon>Vibrio</taxon>
    </lineage>
</organism>
<keyword evidence="1" id="KW-0732">Signal</keyword>
<evidence type="ECO:0000313" key="2">
    <source>
        <dbReference type="EMBL" id="XDK25400.1"/>
    </source>
</evidence>
<dbReference type="RefSeq" id="WP_306102135.1">
    <property type="nucleotide sequence ID" value="NZ_CP162601.1"/>
</dbReference>
<protein>
    <submittedName>
        <fullName evidence="2">Uncharacterized protein</fullName>
    </submittedName>
</protein>
<name>A0AB39HFN9_9VIBR</name>
<feature type="chain" id="PRO_5044287827" evidence="1">
    <location>
        <begin position="26"/>
        <end position="170"/>
    </location>
</feature>
<accession>A0AB39HFN9</accession>
<reference evidence="2" key="1">
    <citation type="submission" date="2024-07" db="EMBL/GenBank/DDBJ databases">
        <title>Genome Analysis of a Potential Novel Vibrio Species Secreting pH- and Thermo-stable Alginate Lyase and its Application in Producing Alginate Oligosaccharides.</title>
        <authorList>
            <person name="Huang H."/>
            <person name="Bao K."/>
        </authorList>
    </citation>
    <scope>NUCLEOTIDE SEQUENCE</scope>
    <source>
        <strain evidence="2">HB236076</strain>
    </source>
</reference>
<dbReference type="AlphaFoldDB" id="A0AB39HFN9"/>
<proteinExistence type="predicted"/>
<dbReference type="EMBL" id="CP162601">
    <property type="protein sequence ID" value="XDK25400.1"/>
    <property type="molecule type" value="Genomic_DNA"/>
</dbReference>
<dbReference type="KEGG" id="vih:AB0763_01760"/>
<gene>
    <name evidence="2" type="ORF">AB0763_01760</name>
</gene>
<evidence type="ECO:0000256" key="1">
    <source>
        <dbReference type="SAM" id="SignalP"/>
    </source>
</evidence>
<feature type="signal peptide" evidence="1">
    <location>
        <begin position="1"/>
        <end position="25"/>
    </location>
</feature>